<protein>
    <submittedName>
        <fullName evidence="6">Formate/nitrite transporter FocA, FNT family</fullName>
    </submittedName>
</protein>
<dbReference type="InterPro" id="IPR000292">
    <property type="entry name" value="For/NO2_transpt"/>
</dbReference>
<accession>A0A1M6G775</accession>
<evidence type="ECO:0000256" key="4">
    <source>
        <dbReference type="ARBA" id="ARBA00023136"/>
    </source>
</evidence>
<evidence type="ECO:0000313" key="6">
    <source>
        <dbReference type="EMBL" id="SHJ05762.1"/>
    </source>
</evidence>
<proteinExistence type="predicted"/>
<feature type="transmembrane region" description="Helical" evidence="5">
    <location>
        <begin position="257"/>
        <end position="281"/>
    </location>
</feature>
<evidence type="ECO:0000256" key="1">
    <source>
        <dbReference type="ARBA" id="ARBA00004141"/>
    </source>
</evidence>
<keyword evidence="2 5" id="KW-0812">Transmembrane</keyword>
<dbReference type="GO" id="GO:0005886">
    <property type="term" value="C:plasma membrane"/>
    <property type="evidence" value="ECO:0007669"/>
    <property type="project" value="TreeGrafter"/>
</dbReference>
<feature type="transmembrane region" description="Helical" evidence="5">
    <location>
        <begin position="102"/>
        <end position="128"/>
    </location>
</feature>
<comment type="subcellular location">
    <subcellularLocation>
        <location evidence="1">Membrane</location>
        <topology evidence="1">Multi-pass membrane protein</topology>
    </subcellularLocation>
</comment>
<dbReference type="STRING" id="1447782.SAMN05444417_2722"/>
<dbReference type="InterPro" id="IPR023271">
    <property type="entry name" value="Aquaporin-like"/>
</dbReference>
<dbReference type="Pfam" id="PF01226">
    <property type="entry name" value="Form_Nir_trans"/>
    <property type="match status" value="1"/>
</dbReference>
<feature type="transmembrane region" description="Helical" evidence="5">
    <location>
        <begin position="216"/>
        <end position="237"/>
    </location>
</feature>
<name>A0A1M6G775_9RHOB</name>
<evidence type="ECO:0000313" key="7">
    <source>
        <dbReference type="Proteomes" id="UP000184292"/>
    </source>
</evidence>
<keyword evidence="3 5" id="KW-1133">Transmembrane helix</keyword>
<dbReference type="EMBL" id="FQYO01000004">
    <property type="protein sequence ID" value="SHJ05762.1"/>
    <property type="molecule type" value="Genomic_DNA"/>
</dbReference>
<reference evidence="6 7" key="1">
    <citation type="submission" date="2016-11" db="EMBL/GenBank/DDBJ databases">
        <authorList>
            <person name="Jaros S."/>
            <person name="Januszkiewicz K."/>
            <person name="Wedrychowicz H."/>
        </authorList>
    </citation>
    <scope>NUCLEOTIDE SEQUENCE [LARGE SCALE GENOMIC DNA]</scope>
    <source>
        <strain evidence="6 7">DSM 100565</strain>
    </source>
</reference>
<organism evidence="6 7">
    <name type="scientific">Wenxinia saemankumensis</name>
    <dbReference type="NCBI Taxonomy" id="1447782"/>
    <lineage>
        <taxon>Bacteria</taxon>
        <taxon>Pseudomonadati</taxon>
        <taxon>Pseudomonadota</taxon>
        <taxon>Alphaproteobacteria</taxon>
        <taxon>Rhodobacterales</taxon>
        <taxon>Roseobacteraceae</taxon>
        <taxon>Wenxinia</taxon>
    </lineage>
</organism>
<dbReference type="GO" id="GO:0015499">
    <property type="term" value="F:formate transmembrane transporter activity"/>
    <property type="evidence" value="ECO:0007669"/>
    <property type="project" value="TreeGrafter"/>
</dbReference>
<dbReference type="RefSeq" id="WP_083601386.1">
    <property type="nucleotide sequence ID" value="NZ_FQYO01000004.1"/>
</dbReference>
<evidence type="ECO:0000256" key="5">
    <source>
        <dbReference type="SAM" id="Phobius"/>
    </source>
</evidence>
<dbReference type="AlphaFoldDB" id="A0A1M6G775"/>
<keyword evidence="7" id="KW-1185">Reference proteome</keyword>
<dbReference type="PANTHER" id="PTHR30520:SF2">
    <property type="entry name" value="INNER MEMBRANE PROTEIN YFDC"/>
    <property type="match status" value="1"/>
</dbReference>
<dbReference type="Proteomes" id="UP000184292">
    <property type="component" value="Unassembled WGS sequence"/>
</dbReference>
<dbReference type="OrthoDB" id="261587at2"/>
<evidence type="ECO:0000256" key="3">
    <source>
        <dbReference type="ARBA" id="ARBA00022989"/>
    </source>
</evidence>
<keyword evidence="4 5" id="KW-0472">Membrane</keyword>
<dbReference type="Gene3D" id="1.20.1080.10">
    <property type="entry name" value="Glycerol uptake facilitator protein"/>
    <property type="match status" value="1"/>
</dbReference>
<feature type="transmembrane region" description="Helical" evidence="5">
    <location>
        <begin position="61"/>
        <end position="82"/>
    </location>
</feature>
<evidence type="ECO:0000256" key="2">
    <source>
        <dbReference type="ARBA" id="ARBA00022692"/>
    </source>
</evidence>
<sequence length="296" mass="31730">MTDDLRDEARIGDEAATDVAAVRSEAEDEAVEGAVHLSPRLVYEVILREGEGELVRPRTSLLYSGLAAGICISFSVIGEAILRANLPPGSGASYLVENLGYSLGFLMVIMGRLQLFTENTITTVMPVLKRRSLHALGRMLQLWGIVLGANVVGCVIAGAFIAWTPAFPPEVTQAVAALSRHAVEPGAWEAFFRAIPAGLLVAALVWMMAAGERTDGFWLILVFTWAIAAGDFTHVVAGSVEMAFLLLTGELGLPRAIFSFFLPVLAGNVVGGTAVFTMMAWGQVREEVAHRPPPQR</sequence>
<feature type="transmembrane region" description="Helical" evidence="5">
    <location>
        <begin position="140"/>
        <end position="163"/>
    </location>
</feature>
<dbReference type="PANTHER" id="PTHR30520">
    <property type="entry name" value="FORMATE TRANSPORTER-RELATED"/>
    <property type="match status" value="1"/>
</dbReference>
<gene>
    <name evidence="6" type="ORF">SAMN05444417_2722</name>
</gene>
<feature type="transmembrane region" description="Helical" evidence="5">
    <location>
        <begin position="190"/>
        <end position="209"/>
    </location>
</feature>